<dbReference type="Pfam" id="PF02223">
    <property type="entry name" value="Thymidylate_kin"/>
    <property type="match status" value="1"/>
</dbReference>
<name>A0A1F5Z5H0_9BACT</name>
<evidence type="ECO:0000256" key="2">
    <source>
        <dbReference type="ARBA" id="ARBA00022679"/>
    </source>
</evidence>
<comment type="caution">
    <text evidence="10">The sequence shown here is derived from an EMBL/GenBank/DDBJ whole genome shotgun (WGS) entry which is preliminary data.</text>
</comment>
<organism evidence="10 11">
    <name type="scientific">Candidatus Gottesmanbacteria bacterium RIFCSPHIGHO2_01_FULL_42_12</name>
    <dbReference type="NCBI Taxonomy" id="1798377"/>
    <lineage>
        <taxon>Bacteria</taxon>
        <taxon>Candidatus Gottesmaniibacteriota</taxon>
    </lineage>
</organism>
<dbReference type="InterPro" id="IPR018094">
    <property type="entry name" value="Thymidylate_kinase"/>
</dbReference>
<dbReference type="GO" id="GO:0006227">
    <property type="term" value="P:dUDP biosynthetic process"/>
    <property type="evidence" value="ECO:0007669"/>
    <property type="project" value="TreeGrafter"/>
</dbReference>
<reference evidence="10 11" key="1">
    <citation type="journal article" date="2016" name="Nat. Commun.">
        <title>Thousands of microbial genomes shed light on interconnected biogeochemical processes in an aquifer system.</title>
        <authorList>
            <person name="Anantharaman K."/>
            <person name="Brown C.T."/>
            <person name="Hug L.A."/>
            <person name="Sharon I."/>
            <person name="Castelle C.J."/>
            <person name="Probst A.J."/>
            <person name="Thomas B.C."/>
            <person name="Singh A."/>
            <person name="Wilkins M.J."/>
            <person name="Karaoz U."/>
            <person name="Brodie E.L."/>
            <person name="Williams K.H."/>
            <person name="Hubbard S.S."/>
            <person name="Banfield J.F."/>
        </authorList>
    </citation>
    <scope>NUCLEOTIDE SEQUENCE [LARGE SCALE GENOMIC DNA]</scope>
</reference>
<dbReference type="GO" id="GO:0004798">
    <property type="term" value="F:dTMP kinase activity"/>
    <property type="evidence" value="ECO:0007669"/>
    <property type="project" value="UniProtKB-UniRule"/>
</dbReference>
<gene>
    <name evidence="8" type="primary">tmk</name>
    <name evidence="10" type="ORF">A2872_01920</name>
</gene>
<evidence type="ECO:0000259" key="9">
    <source>
        <dbReference type="Pfam" id="PF02223"/>
    </source>
</evidence>
<dbReference type="GO" id="GO:0005829">
    <property type="term" value="C:cytosol"/>
    <property type="evidence" value="ECO:0007669"/>
    <property type="project" value="TreeGrafter"/>
</dbReference>
<dbReference type="GO" id="GO:0006235">
    <property type="term" value="P:dTTP biosynthetic process"/>
    <property type="evidence" value="ECO:0007669"/>
    <property type="project" value="UniProtKB-UniRule"/>
</dbReference>
<evidence type="ECO:0000256" key="6">
    <source>
        <dbReference type="ARBA" id="ARBA00022840"/>
    </source>
</evidence>
<dbReference type="EC" id="2.7.4.9" evidence="8"/>
<evidence type="ECO:0000256" key="7">
    <source>
        <dbReference type="ARBA" id="ARBA00048743"/>
    </source>
</evidence>
<evidence type="ECO:0000256" key="3">
    <source>
        <dbReference type="ARBA" id="ARBA00022727"/>
    </source>
</evidence>
<accession>A0A1F5Z5H0</accession>
<comment type="similarity">
    <text evidence="1 8">Belongs to the thymidylate kinase family.</text>
</comment>
<dbReference type="AlphaFoldDB" id="A0A1F5Z5H0"/>
<evidence type="ECO:0000256" key="8">
    <source>
        <dbReference type="HAMAP-Rule" id="MF_00165"/>
    </source>
</evidence>
<dbReference type="GO" id="GO:0006233">
    <property type="term" value="P:dTDP biosynthetic process"/>
    <property type="evidence" value="ECO:0007669"/>
    <property type="project" value="InterPro"/>
</dbReference>
<dbReference type="Proteomes" id="UP000178681">
    <property type="component" value="Unassembled WGS sequence"/>
</dbReference>
<dbReference type="InterPro" id="IPR039430">
    <property type="entry name" value="Thymidylate_kin-like_dom"/>
</dbReference>
<dbReference type="CDD" id="cd01672">
    <property type="entry name" value="TMPK"/>
    <property type="match status" value="1"/>
</dbReference>
<evidence type="ECO:0000256" key="4">
    <source>
        <dbReference type="ARBA" id="ARBA00022741"/>
    </source>
</evidence>
<comment type="catalytic activity">
    <reaction evidence="7 8">
        <text>dTMP + ATP = dTDP + ADP</text>
        <dbReference type="Rhea" id="RHEA:13517"/>
        <dbReference type="ChEBI" id="CHEBI:30616"/>
        <dbReference type="ChEBI" id="CHEBI:58369"/>
        <dbReference type="ChEBI" id="CHEBI:63528"/>
        <dbReference type="ChEBI" id="CHEBI:456216"/>
        <dbReference type="EC" id="2.7.4.9"/>
    </reaction>
</comment>
<dbReference type="NCBIfam" id="TIGR00041">
    <property type="entry name" value="DTMP_kinase"/>
    <property type="match status" value="1"/>
</dbReference>
<keyword evidence="4 8" id="KW-0547">Nucleotide-binding</keyword>
<dbReference type="PANTHER" id="PTHR10344">
    <property type="entry name" value="THYMIDYLATE KINASE"/>
    <property type="match status" value="1"/>
</dbReference>
<dbReference type="GO" id="GO:0005524">
    <property type="term" value="F:ATP binding"/>
    <property type="evidence" value="ECO:0007669"/>
    <property type="project" value="UniProtKB-UniRule"/>
</dbReference>
<dbReference type="Gene3D" id="3.40.50.300">
    <property type="entry name" value="P-loop containing nucleotide triphosphate hydrolases"/>
    <property type="match status" value="1"/>
</dbReference>
<evidence type="ECO:0000256" key="5">
    <source>
        <dbReference type="ARBA" id="ARBA00022777"/>
    </source>
</evidence>
<sequence length="220" mass="24683">MPEGNRLGPYIVFEGLQKVGKSTQLELLVPVVRTKYSGREVVFTREPGGTPLAEAIRVLAQGMKYDNEMEYVCEAYLYSASRAQSLRRIVRPAQVRGAIVIADRSYYSSVAIQGGARGLDVERVMRINQEAVDDIRPHRVFLLDEKPEECVRRAAISSDRGDKFEIKDLEFYTKVREGYLEAAKLSDGTIEIVDVSGQSIEAVHGVLVTATLKFLEEYFT</sequence>
<evidence type="ECO:0000313" key="11">
    <source>
        <dbReference type="Proteomes" id="UP000178681"/>
    </source>
</evidence>
<comment type="caution">
    <text evidence="8">Lacks conserved residue(s) required for the propagation of feature annotation.</text>
</comment>
<proteinExistence type="inferred from homology"/>
<dbReference type="SUPFAM" id="SSF52540">
    <property type="entry name" value="P-loop containing nucleoside triphosphate hydrolases"/>
    <property type="match status" value="1"/>
</dbReference>
<protein>
    <recommendedName>
        <fullName evidence="8">Thymidylate kinase</fullName>
        <ecNumber evidence="8">2.7.4.9</ecNumber>
    </recommendedName>
    <alternativeName>
        <fullName evidence="8">dTMP kinase</fullName>
    </alternativeName>
</protein>
<keyword evidence="3 8" id="KW-0545">Nucleotide biosynthesis</keyword>
<dbReference type="EMBL" id="MFJG01000003">
    <property type="protein sequence ID" value="OGG07696.1"/>
    <property type="molecule type" value="Genomic_DNA"/>
</dbReference>
<comment type="function">
    <text evidence="8">Phosphorylation of dTMP to form dTDP in both de novo and salvage pathways of dTTP synthesis.</text>
</comment>
<feature type="domain" description="Thymidylate kinase-like" evidence="9">
    <location>
        <begin position="13"/>
        <end position="204"/>
    </location>
</feature>
<dbReference type="InterPro" id="IPR027417">
    <property type="entry name" value="P-loop_NTPase"/>
</dbReference>
<keyword evidence="5 8" id="KW-0418">Kinase</keyword>
<evidence type="ECO:0000256" key="1">
    <source>
        <dbReference type="ARBA" id="ARBA00009776"/>
    </source>
</evidence>
<keyword evidence="6 8" id="KW-0067">ATP-binding</keyword>
<dbReference type="PANTHER" id="PTHR10344:SF4">
    <property type="entry name" value="UMP-CMP KINASE 2, MITOCHONDRIAL"/>
    <property type="match status" value="1"/>
</dbReference>
<dbReference type="HAMAP" id="MF_00165">
    <property type="entry name" value="Thymidylate_kinase"/>
    <property type="match status" value="1"/>
</dbReference>
<keyword evidence="2 8" id="KW-0808">Transferase</keyword>
<evidence type="ECO:0000313" key="10">
    <source>
        <dbReference type="EMBL" id="OGG07696.1"/>
    </source>
</evidence>
<dbReference type="STRING" id="1798377.A2872_01920"/>